<gene>
    <name evidence="1" type="ORF">PCOR1329_LOCUS29342</name>
</gene>
<comment type="caution">
    <text evidence="1">The sequence shown here is derived from an EMBL/GenBank/DDBJ whole genome shotgun (WGS) entry which is preliminary data.</text>
</comment>
<reference evidence="1" key="1">
    <citation type="submission" date="2023-10" db="EMBL/GenBank/DDBJ databases">
        <authorList>
            <person name="Chen Y."/>
            <person name="Shah S."/>
            <person name="Dougan E. K."/>
            <person name="Thang M."/>
            <person name="Chan C."/>
        </authorList>
    </citation>
    <scope>NUCLEOTIDE SEQUENCE [LARGE SCALE GENOMIC DNA]</scope>
</reference>
<sequence>MPLQLFSFDVQLSRTLPAMARIAAVLPVLALGAAQHREAWCGNDTGGRCRVFACHPWRRGAECDGDTARCLCPQGACSSEEGICVPQEAACSADTGGRCRLLGCDDWRRGARCNTTAGHKCLCPRGTCSSMDGSCVGGETKGVASQSRVFTGHICSKFFSMTMISCPSEDEVGPTECVAGKCICKEGLYYVCHERRDNSTWSGCSKECKCQQQRPVDGCTPIAALASARADSLQI</sequence>
<accession>A0ABN9SGN0</accession>
<organism evidence="1 2">
    <name type="scientific">Prorocentrum cordatum</name>
    <dbReference type="NCBI Taxonomy" id="2364126"/>
    <lineage>
        <taxon>Eukaryota</taxon>
        <taxon>Sar</taxon>
        <taxon>Alveolata</taxon>
        <taxon>Dinophyceae</taxon>
        <taxon>Prorocentrales</taxon>
        <taxon>Prorocentraceae</taxon>
        <taxon>Prorocentrum</taxon>
    </lineage>
</organism>
<dbReference type="Proteomes" id="UP001189429">
    <property type="component" value="Unassembled WGS sequence"/>
</dbReference>
<proteinExistence type="predicted"/>
<evidence type="ECO:0000313" key="1">
    <source>
        <dbReference type="EMBL" id="CAK0830826.1"/>
    </source>
</evidence>
<evidence type="ECO:0008006" key="3">
    <source>
        <dbReference type="Google" id="ProtNLM"/>
    </source>
</evidence>
<dbReference type="EMBL" id="CAUYUJ010011037">
    <property type="protein sequence ID" value="CAK0830826.1"/>
    <property type="molecule type" value="Genomic_DNA"/>
</dbReference>
<evidence type="ECO:0000313" key="2">
    <source>
        <dbReference type="Proteomes" id="UP001189429"/>
    </source>
</evidence>
<protein>
    <recommendedName>
        <fullName evidence="3">EGF-like domain-containing protein</fullName>
    </recommendedName>
</protein>
<name>A0ABN9SGN0_9DINO</name>
<keyword evidence="2" id="KW-1185">Reference proteome</keyword>